<name>A0A7W4W3C7_9GAMM</name>
<dbReference type="EMBL" id="JACHWY010000001">
    <property type="protein sequence ID" value="MBB3046691.1"/>
    <property type="molecule type" value="Genomic_DNA"/>
</dbReference>
<dbReference type="InterPro" id="IPR025293">
    <property type="entry name" value="YfiR/HmsC-like"/>
</dbReference>
<comment type="caution">
    <text evidence="1">The sequence shown here is derived from an EMBL/GenBank/DDBJ whole genome shotgun (WGS) entry which is preliminary data.</text>
</comment>
<dbReference type="Pfam" id="PF13689">
    <property type="entry name" value="DUF4154"/>
    <property type="match status" value="1"/>
</dbReference>
<evidence type="ECO:0000313" key="1">
    <source>
        <dbReference type="EMBL" id="MBB3046691.1"/>
    </source>
</evidence>
<protein>
    <recommendedName>
        <fullName evidence="3">Transmembrane protein</fullName>
    </recommendedName>
</protein>
<accession>A0A7W4W3C7</accession>
<keyword evidence="2" id="KW-1185">Reference proteome</keyword>
<sequence>MAAANEIALGVKAAFLYNFTKFIEWPASAADTNGRFNLCIAASLADTRQIERVVNGKSTQDKSIDVRFVSERGQLSDCHMLYSSGEAPYWSEQWLRETVTLPLVTVGEGEDFIERGGVIGLIIVDGKVRFVIHEARAREQGIVISSKLLSLAQRVVR</sequence>
<evidence type="ECO:0000313" key="2">
    <source>
        <dbReference type="Proteomes" id="UP000537130"/>
    </source>
</evidence>
<organism evidence="1 2">
    <name type="scientific">Litorivivens lipolytica</name>
    <dbReference type="NCBI Taxonomy" id="1524264"/>
    <lineage>
        <taxon>Bacteria</taxon>
        <taxon>Pseudomonadati</taxon>
        <taxon>Pseudomonadota</taxon>
        <taxon>Gammaproteobacteria</taxon>
        <taxon>Litorivivens</taxon>
    </lineage>
</organism>
<dbReference type="AlphaFoldDB" id="A0A7W4W3C7"/>
<reference evidence="1 2" key="1">
    <citation type="submission" date="2020-08" db="EMBL/GenBank/DDBJ databases">
        <title>Genomic Encyclopedia of Type Strains, Phase III (KMG-III): the genomes of soil and plant-associated and newly described type strains.</title>
        <authorList>
            <person name="Whitman W."/>
        </authorList>
    </citation>
    <scope>NUCLEOTIDE SEQUENCE [LARGE SCALE GENOMIC DNA]</scope>
    <source>
        <strain evidence="1 2">CECT 8654</strain>
    </source>
</reference>
<evidence type="ECO:0008006" key="3">
    <source>
        <dbReference type="Google" id="ProtNLM"/>
    </source>
</evidence>
<dbReference type="Proteomes" id="UP000537130">
    <property type="component" value="Unassembled WGS sequence"/>
</dbReference>
<proteinExistence type="predicted"/>
<gene>
    <name evidence="1" type="ORF">FHR99_000927</name>
</gene>
<dbReference type="RefSeq" id="WP_183409371.1">
    <property type="nucleotide sequence ID" value="NZ_JACHWY010000001.1"/>
</dbReference>